<dbReference type="GO" id="GO:0015074">
    <property type="term" value="P:DNA integration"/>
    <property type="evidence" value="ECO:0007669"/>
    <property type="project" value="UniProtKB-KW"/>
</dbReference>
<dbReference type="InterPro" id="IPR011010">
    <property type="entry name" value="DNA_brk_join_enz"/>
</dbReference>
<dbReference type="InterPro" id="IPR002104">
    <property type="entry name" value="Integrase_catalytic"/>
</dbReference>
<reference evidence="7" key="1">
    <citation type="submission" date="2020-07" db="EMBL/GenBank/DDBJ databases">
        <title>Huge and variable diversity of episymbiotic CPR bacteria and DPANN archaea in groundwater ecosystems.</title>
        <authorList>
            <person name="He C.Y."/>
            <person name="Keren R."/>
            <person name="Whittaker M."/>
            <person name="Farag I.F."/>
            <person name="Doudna J."/>
            <person name="Cate J.H.D."/>
            <person name="Banfield J.F."/>
        </authorList>
    </citation>
    <scope>NUCLEOTIDE SEQUENCE</scope>
    <source>
        <strain evidence="7">NC_groundwater_763_Ag_S-0.2um_68_21</strain>
    </source>
</reference>
<dbReference type="InterPro" id="IPR010998">
    <property type="entry name" value="Integrase_recombinase_N"/>
</dbReference>
<keyword evidence="1" id="KW-0229">DNA integration</keyword>
<dbReference type="Pfam" id="PF00589">
    <property type="entry name" value="Phage_integrase"/>
    <property type="match status" value="1"/>
</dbReference>
<dbReference type="InterPro" id="IPR013762">
    <property type="entry name" value="Integrase-like_cat_sf"/>
</dbReference>
<dbReference type="PROSITE" id="PS51898">
    <property type="entry name" value="TYR_RECOMBINASE"/>
    <property type="match status" value="1"/>
</dbReference>
<dbReference type="Proteomes" id="UP000782312">
    <property type="component" value="Unassembled WGS sequence"/>
</dbReference>
<name>A0A932I579_UNCTE</name>
<proteinExistence type="predicted"/>
<protein>
    <submittedName>
        <fullName evidence="7">Site-specific integrase</fullName>
    </submittedName>
</protein>
<evidence type="ECO:0000256" key="4">
    <source>
        <dbReference type="PROSITE-ProRule" id="PRU01248"/>
    </source>
</evidence>
<dbReference type="AlphaFoldDB" id="A0A932I579"/>
<feature type="domain" description="Core-binding (CB)" evidence="6">
    <location>
        <begin position="15"/>
        <end position="95"/>
    </location>
</feature>
<evidence type="ECO:0000259" key="5">
    <source>
        <dbReference type="PROSITE" id="PS51898"/>
    </source>
</evidence>
<dbReference type="PROSITE" id="PS51900">
    <property type="entry name" value="CB"/>
    <property type="match status" value="1"/>
</dbReference>
<dbReference type="GO" id="GO:0003677">
    <property type="term" value="F:DNA binding"/>
    <property type="evidence" value="ECO:0007669"/>
    <property type="project" value="UniProtKB-UniRule"/>
</dbReference>
<dbReference type="SUPFAM" id="SSF47823">
    <property type="entry name" value="lambda integrase-like, N-terminal domain"/>
    <property type="match status" value="1"/>
</dbReference>
<evidence type="ECO:0000259" key="6">
    <source>
        <dbReference type="PROSITE" id="PS51900"/>
    </source>
</evidence>
<dbReference type="Gene3D" id="1.10.150.130">
    <property type="match status" value="1"/>
</dbReference>
<comment type="caution">
    <text evidence="7">The sequence shown here is derived from an EMBL/GenBank/DDBJ whole genome shotgun (WGS) entry which is preliminary data.</text>
</comment>
<gene>
    <name evidence="7" type="ORF">HYZ11_17980</name>
</gene>
<evidence type="ECO:0000256" key="3">
    <source>
        <dbReference type="ARBA" id="ARBA00023172"/>
    </source>
</evidence>
<evidence type="ECO:0000313" key="7">
    <source>
        <dbReference type="EMBL" id="MBI3129501.1"/>
    </source>
</evidence>
<dbReference type="Pfam" id="PF02899">
    <property type="entry name" value="Phage_int_SAM_1"/>
    <property type="match status" value="1"/>
</dbReference>
<dbReference type="Gene3D" id="1.10.443.10">
    <property type="entry name" value="Intergrase catalytic core"/>
    <property type="match status" value="1"/>
</dbReference>
<keyword evidence="2 4" id="KW-0238">DNA-binding</keyword>
<feature type="domain" description="Tyr recombinase" evidence="5">
    <location>
        <begin position="121"/>
        <end position="316"/>
    </location>
</feature>
<evidence type="ECO:0000256" key="1">
    <source>
        <dbReference type="ARBA" id="ARBA00022908"/>
    </source>
</evidence>
<sequence length="319" mass="34342">MDGLQKVETGEALALADAESSRRYAEASRAESTKRAYRADWRAFAAWAEARGLSPLPASPGAVCAFLAHEAERGRKVSTIERRLAAIALAHRAAGLESPTRDEAVRTTLKGIRREKGAAPRQKRAADADVIRELVRLCDTSTLRGLRDRALLLLGFAGAFRRSELAGLEAGDVEFREDGNLWVHLRRSKTDQEGQGRGVPIVRGRFFCPVGALRAWLAGAGIASGPVFRRLGKGGKVQAGALSGHSIGKAVKRYAERAGLRAEDFGGHSLRAGFVTAAAEAGKDVWAIMDVSRHRSVQTVRAYVRRADAFKGHAGEGLL</sequence>
<dbReference type="GO" id="GO:0006310">
    <property type="term" value="P:DNA recombination"/>
    <property type="evidence" value="ECO:0007669"/>
    <property type="project" value="UniProtKB-KW"/>
</dbReference>
<dbReference type="PANTHER" id="PTHR34605:SF4">
    <property type="entry name" value="DNA ADENINE METHYLTRANSFERASE"/>
    <property type="match status" value="1"/>
</dbReference>
<dbReference type="SUPFAM" id="SSF56349">
    <property type="entry name" value="DNA breaking-rejoining enzymes"/>
    <property type="match status" value="1"/>
</dbReference>
<evidence type="ECO:0000313" key="8">
    <source>
        <dbReference type="Proteomes" id="UP000782312"/>
    </source>
</evidence>
<accession>A0A932I579</accession>
<dbReference type="InterPro" id="IPR004107">
    <property type="entry name" value="Integrase_SAM-like_N"/>
</dbReference>
<keyword evidence="3" id="KW-0233">DNA recombination</keyword>
<organism evidence="7 8">
    <name type="scientific">Tectimicrobiota bacterium</name>
    <dbReference type="NCBI Taxonomy" id="2528274"/>
    <lineage>
        <taxon>Bacteria</taxon>
        <taxon>Pseudomonadati</taxon>
        <taxon>Nitrospinota/Tectimicrobiota group</taxon>
        <taxon>Candidatus Tectimicrobiota</taxon>
    </lineage>
</organism>
<dbReference type="CDD" id="cd00799">
    <property type="entry name" value="INT_Cre_C"/>
    <property type="match status" value="1"/>
</dbReference>
<dbReference type="InterPro" id="IPR044068">
    <property type="entry name" value="CB"/>
</dbReference>
<evidence type="ECO:0000256" key="2">
    <source>
        <dbReference type="ARBA" id="ARBA00023125"/>
    </source>
</evidence>
<dbReference type="InterPro" id="IPR052925">
    <property type="entry name" value="Phage_Integrase-like_Recomb"/>
</dbReference>
<dbReference type="EMBL" id="JACPUR010000041">
    <property type="protein sequence ID" value="MBI3129501.1"/>
    <property type="molecule type" value="Genomic_DNA"/>
</dbReference>
<dbReference type="PANTHER" id="PTHR34605">
    <property type="entry name" value="PHAGE_INTEGRASE DOMAIN-CONTAINING PROTEIN"/>
    <property type="match status" value="1"/>
</dbReference>